<dbReference type="Proteomes" id="UP000254040">
    <property type="component" value="Unassembled WGS sequence"/>
</dbReference>
<evidence type="ECO:0000313" key="3">
    <source>
        <dbReference type="EMBL" id="KTD38323.1"/>
    </source>
</evidence>
<dbReference type="SMART" id="SM00271">
    <property type="entry name" value="DnaJ"/>
    <property type="match status" value="1"/>
</dbReference>
<keyword evidence="4" id="KW-0346">Stress response</keyword>
<organism evidence="4 6">
    <name type="scientific">Legionella moravica</name>
    <dbReference type="NCBI Taxonomy" id="39962"/>
    <lineage>
        <taxon>Bacteria</taxon>
        <taxon>Pseudomonadati</taxon>
        <taxon>Pseudomonadota</taxon>
        <taxon>Gammaproteobacteria</taxon>
        <taxon>Legionellales</taxon>
        <taxon>Legionellaceae</taxon>
        <taxon>Legionella</taxon>
    </lineage>
</organism>
<reference evidence="4 6" key="2">
    <citation type="submission" date="2018-06" db="EMBL/GenBank/DDBJ databases">
        <authorList>
            <consortium name="Pathogen Informatics"/>
            <person name="Doyle S."/>
        </authorList>
    </citation>
    <scope>NUCLEOTIDE SEQUENCE [LARGE SCALE GENOMIC DNA]</scope>
    <source>
        <strain evidence="4 6">NCTC12239</strain>
    </source>
</reference>
<dbReference type="AlphaFoldDB" id="A0A378JZ39"/>
<dbReference type="STRING" id="39962.Lmor_0328"/>
<dbReference type="EMBL" id="LNYN01000011">
    <property type="protein sequence ID" value="KTD38323.1"/>
    <property type="molecule type" value="Genomic_DNA"/>
</dbReference>
<dbReference type="Gene3D" id="1.10.287.110">
    <property type="entry name" value="DnaJ domain"/>
    <property type="match status" value="1"/>
</dbReference>
<dbReference type="InterPro" id="IPR001623">
    <property type="entry name" value="DnaJ_domain"/>
</dbReference>
<dbReference type="RefSeq" id="WP_028384189.1">
    <property type="nucleotide sequence ID" value="NZ_CAAAJG010000035.1"/>
</dbReference>
<evidence type="ECO:0000259" key="2">
    <source>
        <dbReference type="PROSITE" id="PS50076"/>
    </source>
</evidence>
<evidence type="ECO:0000313" key="4">
    <source>
        <dbReference type="EMBL" id="STX63676.1"/>
    </source>
</evidence>
<protein>
    <submittedName>
        <fullName evidence="4">Heat shock protein DnaJ, chaperone protein</fullName>
    </submittedName>
    <submittedName>
        <fullName evidence="3">Molecular chaperone DnaJ</fullName>
    </submittedName>
</protein>
<name>A0A378JZ39_9GAMM</name>
<dbReference type="EMBL" id="UGOG01000001">
    <property type="protein sequence ID" value="STX63676.1"/>
    <property type="molecule type" value="Genomic_DNA"/>
</dbReference>
<evidence type="ECO:0000313" key="5">
    <source>
        <dbReference type="Proteomes" id="UP000054985"/>
    </source>
</evidence>
<dbReference type="Proteomes" id="UP000054985">
    <property type="component" value="Unassembled WGS sequence"/>
</dbReference>
<evidence type="ECO:0000313" key="6">
    <source>
        <dbReference type="Proteomes" id="UP000254040"/>
    </source>
</evidence>
<dbReference type="SUPFAM" id="SSF46565">
    <property type="entry name" value="Chaperone J-domain"/>
    <property type="match status" value="1"/>
</dbReference>
<keyword evidence="1" id="KW-0143">Chaperone</keyword>
<dbReference type="OrthoDB" id="5654198at2"/>
<keyword evidence="5" id="KW-1185">Reference proteome</keyword>
<proteinExistence type="predicted"/>
<feature type="domain" description="J" evidence="2">
    <location>
        <begin position="3"/>
        <end position="65"/>
    </location>
</feature>
<dbReference type="CDD" id="cd06257">
    <property type="entry name" value="DnaJ"/>
    <property type="match status" value="1"/>
</dbReference>
<dbReference type="Pfam" id="PF00226">
    <property type="entry name" value="DnaJ"/>
    <property type="match status" value="1"/>
</dbReference>
<sequence>MATVYEFLGLQPTADFKELKKAYRTKAFENHPDRGGDQQVFKDLQKAWSLIDEEAKALAYYNRFTAQAIKPDWNQPDAGPSFASRAPSHSSSYSAYSSTSSAEWGAANIPTNPNASKLPQSTTPFVPKSGGFMGFFTSPNVGDFIFRSVNTSPLVCSRESSDRALGFAIGKIFEYLDPGSTANELITAFKQLLSIMVEHADIHSATDNKKYFLMNQLAELVGKRVTLESYHVVLADYARTYVSVEAVALLTEPQSEPCSSAPQLD</sequence>
<dbReference type="PRINTS" id="PR00625">
    <property type="entry name" value="JDOMAIN"/>
</dbReference>
<gene>
    <name evidence="4" type="primary">dnaJ_5</name>
    <name evidence="3" type="synonym">dnaJ_1</name>
    <name evidence="3" type="ORF">Lmor_0328</name>
    <name evidence="4" type="ORF">NCTC12239_02624</name>
</gene>
<evidence type="ECO:0000256" key="1">
    <source>
        <dbReference type="ARBA" id="ARBA00023186"/>
    </source>
</evidence>
<accession>A0A378JZ39</accession>
<dbReference type="InterPro" id="IPR036869">
    <property type="entry name" value="J_dom_sf"/>
</dbReference>
<dbReference type="PROSITE" id="PS50076">
    <property type="entry name" value="DNAJ_2"/>
    <property type="match status" value="1"/>
</dbReference>
<reference evidence="3 5" key="1">
    <citation type="submission" date="2015-11" db="EMBL/GenBank/DDBJ databases">
        <title>Genomic analysis of 38 Legionella species identifies large and diverse effector repertoires.</title>
        <authorList>
            <person name="Burstein D."/>
            <person name="Amaro F."/>
            <person name="Zusman T."/>
            <person name="Lifshitz Z."/>
            <person name="Cohen O."/>
            <person name="Gilbert J.A."/>
            <person name="Pupko T."/>
            <person name="Shuman H.A."/>
            <person name="Segal G."/>
        </authorList>
    </citation>
    <scope>NUCLEOTIDE SEQUENCE [LARGE SCALE GENOMIC DNA]</scope>
    <source>
        <strain evidence="3 5">ATCC 43877</strain>
    </source>
</reference>